<dbReference type="Pfam" id="PF00132">
    <property type="entry name" value="Hexapep"/>
    <property type="match status" value="1"/>
</dbReference>
<dbReference type="InterPro" id="IPR007691">
    <property type="entry name" value="LpxD"/>
</dbReference>
<comment type="subunit">
    <text evidence="7">Homotrimer.</text>
</comment>
<comment type="similarity">
    <text evidence="7">Belongs to the transferase hexapeptide repeat family. LpxD subfamily.</text>
</comment>
<dbReference type="Gene3D" id="3.40.1390.10">
    <property type="entry name" value="MurE/MurF, N-terminal domain"/>
    <property type="match status" value="1"/>
</dbReference>
<keyword evidence="10" id="KW-1185">Reference proteome</keyword>
<reference evidence="9" key="1">
    <citation type="journal article" date="2014" name="Int. J. Syst. Evol. Microbiol.">
        <title>Complete genome sequence of Corynebacterium casei LMG S-19264T (=DSM 44701T), isolated from a smear-ripened cheese.</title>
        <authorList>
            <consortium name="US DOE Joint Genome Institute (JGI-PGF)"/>
            <person name="Walter F."/>
            <person name="Albersmeier A."/>
            <person name="Kalinowski J."/>
            <person name="Ruckert C."/>
        </authorList>
    </citation>
    <scope>NUCLEOTIDE SEQUENCE</scope>
    <source>
        <strain evidence="9">CGMCC 1.7081</strain>
    </source>
</reference>
<keyword evidence="6 7" id="KW-0012">Acyltransferase</keyword>
<dbReference type="GO" id="GO:0016410">
    <property type="term" value="F:N-acyltransferase activity"/>
    <property type="evidence" value="ECO:0007669"/>
    <property type="project" value="InterPro"/>
</dbReference>
<evidence type="ECO:0000256" key="4">
    <source>
        <dbReference type="ARBA" id="ARBA00022737"/>
    </source>
</evidence>
<dbReference type="Gene3D" id="2.160.10.10">
    <property type="entry name" value="Hexapeptide repeat proteins"/>
    <property type="match status" value="1"/>
</dbReference>
<sequence length="364" mass="37723">MSSYTIEEIAQALGFETRGDASLRVTRAAEPGAAGPDDLALAMSPRYAEALGQGKARAAMVWPDADWQALGLSAVILAPRPRMAMSGLTRMMDRGQGFAAGIHPSAVIDPTAELGEGVAVGPLAVIAAGAKIGAGSLIGPHCYIGWDAEIGENAFLREMVSIGARVKIGDRFMAQPGARIGNDGFSYVTPEVSGAENVRKTMGDQAGAKAQAWVRIHSLGAVRIGDDVEIGANATVDNGTIRDTQIGDGCKLDNLVHVGHNVRTGHDCLFAGQTGISGSVEIGNNVVLGGQTGVVDNIFIGDGVIAAGGTKILSNAPAGRVLMGYPGVKMETQTEIYKAQRRLPRLLKDIAALKKAVSKLGSTE</sequence>
<name>A0A8J3H4H0_9RHOB</name>
<dbReference type="SUPFAM" id="SSF51161">
    <property type="entry name" value="Trimeric LpxA-like enzymes"/>
    <property type="match status" value="1"/>
</dbReference>
<feature type="domain" description="UDP-3-O-[3-hydroxymyristoyl] glucosamine N-acyltransferase non-repeat region" evidence="8">
    <location>
        <begin position="23"/>
        <end position="89"/>
    </location>
</feature>
<evidence type="ECO:0000256" key="5">
    <source>
        <dbReference type="ARBA" id="ARBA00023098"/>
    </source>
</evidence>
<dbReference type="Proteomes" id="UP000611500">
    <property type="component" value="Unassembled WGS sequence"/>
</dbReference>
<dbReference type="NCBIfam" id="NF002060">
    <property type="entry name" value="PRK00892.1"/>
    <property type="match status" value="1"/>
</dbReference>
<dbReference type="AlphaFoldDB" id="A0A8J3H4H0"/>
<comment type="caution">
    <text evidence="9">The sequence shown here is derived from an EMBL/GenBank/DDBJ whole genome shotgun (WGS) entry which is preliminary data.</text>
</comment>
<dbReference type="InterPro" id="IPR018357">
    <property type="entry name" value="Hexapep_transf_CS"/>
</dbReference>
<comment type="catalytic activity">
    <reaction evidence="7">
        <text>a UDP-3-O-[(3R)-3-hydroxyacyl]-alpha-D-glucosamine + a (3R)-hydroxyacyl-[ACP] = a UDP-2-N,3-O-bis[(3R)-3-hydroxyacyl]-alpha-D-glucosamine + holo-[ACP] + H(+)</text>
        <dbReference type="Rhea" id="RHEA:53836"/>
        <dbReference type="Rhea" id="RHEA-COMP:9685"/>
        <dbReference type="Rhea" id="RHEA-COMP:9945"/>
        <dbReference type="ChEBI" id="CHEBI:15378"/>
        <dbReference type="ChEBI" id="CHEBI:64479"/>
        <dbReference type="ChEBI" id="CHEBI:78827"/>
        <dbReference type="ChEBI" id="CHEBI:137740"/>
        <dbReference type="ChEBI" id="CHEBI:137748"/>
        <dbReference type="EC" id="2.3.1.191"/>
    </reaction>
</comment>
<proteinExistence type="inferred from homology"/>
<dbReference type="InterPro" id="IPR001451">
    <property type="entry name" value="Hexapep"/>
</dbReference>
<organism evidence="9 10">
    <name type="scientific">Pseudodonghicola xiamenensis</name>
    <dbReference type="NCBI Taxonomy" id="337702"/>
    <lineage>
        <taxon>Bacteria</taxon>
        <taxon>Pseudomonadati</taxon>
        <taxon>Pseudomonadota</taxon>
        <taxon>Alphaproteobacteria</taxon>
        <taxon>Rhodobacterales</taxon>
        <taxon>Paracoccaceae</taxon>
        <taxon>Pseudodonghicola</taxon>
    </lineage>
</organism>
<reference evidence="9" key="2">
    <citation type="submission" date="2020-09" db="EMBL/GenBank/DDBJ databases">
        <authorList>
            <person name="Sun Q."/>
            <person name="Zhou Y."/>
        </authorList>
    </citation>
    <scope>NUCLEOTIDE SEQUENCE</scope>
    <source>
        <strain evidence="9">CGMCC 1.7081</strain>
    </source>
</reference>
<evidence type="ECO:0000256" key="7">
    <source>
        <dbReference type="HAMAP-Rule" id="MF_00523"/>
    </source>
</evidence>
<evidence type="ECO:0000256" key="3">
    <source>
        <dbReference type="ARBA" id="ARBA00022679"/>
    </source>
</evidence>
<evidence type="ECO:0000256" key="2">
    <source>
        <dbReference type="ARBA" id="ARBA00022556"/>
    </source>
</evidence>
<dbReference type="NCBIfam" id="TIGR01853">
    <property type="entry name" value="lipid_A_lpxD"/>
    <property type="match status" value="1"/>
</dbReference>
<dbReference type="InterPro" id="IPR011004">
    <property type="entry name" value="Trimer_LpxA-like_sf"/>
</dbReference>
<keyword evidence="5 7" id="KW-0443">Lipid metabolism</keyword>
<gene>
    <name evidence="7 9" type="primary">lpxD</name>
    <name evidence="9" type="ORF">GCM10010961_05370</name>
</gene>
<comment type="function">
    <text evidence="7">Catalyzes the N-acylation of UDP-3-O-acylglucosamine using 3-hydroxyacyl-ACP as the acyl donor. Is involved in the biosynthesis of lipid A, a phosphorylated glycolipid that anchors the lipopolysaccharide to the outer membrane of the cell.</text>
</comment>
<dbReference type="EMBL" id="BNAP01000001">
    <property type="protein sequence ID" value="GHG81377.1"/>
    <property type="molecule type" value="Genomic_DNA"/>
</dbReference>
<evidence type="ECO:0000313" key="10">
    <source>
        <dbReference type="Proteomes" id="UP000611500"/>
    </source>
</evidence>
<dbReference type="GO" id="GO:0009245">
    <property type="term" value="P:lipid A biosynthetic process"/>
    <property type="evidence" value="ECO:0007669"/>
    <property type="project" value="UniProtKB-UniRule"/>
</dbReference>
<evidence type="ECO:0000256" key="6">
    <source>
        <dbReference type="ARBA" id="ARBA00023315"/>
    </source>
</evidence>
<evidence type="ECO:0000313" key="9">
    <source>
        <dbReference type="EMBL" id="GHG81377.1"/>
    </source>
</evidence>
<dbReference type="UniPathway" id="UPA00973"/>
<dbReference type="PANTHER" id="PTHR43378">
    <property type="entry name" value="UDP-3-O-ACYLGLUCOSAMINE N-ACYLTRANSFERASE"/>
    <property type="match status" value="1"/>
</dbReference>
<protein>
    <recommendedName>
        <fullName evidence="7">UDP-3-O-acylglucosamine N-acyltransferase</fullName>
        <ecNumber evidence="7">2.3.1.191</ecNumber>
    </recommendedName>
</protein>
<dbReference type="InterPro" id="IPR020573">
    <property type="entry name" value="UDP_GlcNAc_AcTrfase_non-rep"/>
</dbReference>
<comment type="pathway">
    <text evidence="7">Bacterial outer membrane biogenesis; LPS lipid A biosynthesis.</text>
</comment>
<evidence type="ECO:0000259" key="8">
    <source>
        <dbReference type="Pfam" id="PF04613"/>
    </source>
</evidence>
<keyword evidence="1 7" id="KW-0444">Lipid biosynthesis</keyword>
<dbReference type="PROSITE" id="PS00101">
    <property type="entry name" value="HEXAPEP_TRANSFERASES"/>
    <property type="match status" value="1"/>
</dbReference>
<dbReference type="Pfam" id="PF04613">
    <property type="entry name" value="LpxD"/>
    <property type="match status" value="1"/>
</dbReference>
<accession>A0A8J3H4H0</accession>
<evidence type="ECO:0000256" key="1">
    <source>
        <dbReference type="ARBA" id="ARBA00022516"/>
    </source>
</evidence>
<dbReference type="RefSeq" id="WP_028092274.1">
    <property type="nucleotide sequence ID" value="NZ_BNAP01000001.1"/>
</dbReference>
<dbReference type="GO" id="GO:0103118">
    <property type="term" value="F:UDP-3-O-[(3R)-3-hydroxyacyl]-glucosamine N-acyltransferase activity"/>
    <property type="evidence" value="ECO:0007669"/>
    <property type="project" value="UniProtKB-EC"/>
</dbReference>
<dbReference type="CDD" id="cd03352">
    <property type="entry name" value="LbH_LpxD"/>
    <property type="match status" value="1"/>
</dbReference>
<dbReference type="EC" id="2.3.1.191" evidence="7"/>
<dbReference type="HAMAP" id="MF_00523">
    <property type="entry name" value="LpxD"/>
    <property type="match status" value="1"/>
</dbReference>
<dbReference type="PANTHER" id="PTHR43378:SF2">
    <property type="entry name" value="UDP-3-O-ACYLGLUCOSAMINE N-ACYLTRANSFERASE 1, MITOCHONDRIAL-RELATED"/>
    <property type="match status" value="1"/>
</dbReference>
<dbReference type="GO" id="GO:0016020">
    <property type="term" value="C:membrane"/>
    <property type="evidence" value="ECO:0007669"/>
    <property type="project" value="GOC"/>
</dbReference>
<keyword evidence="2 7" id="KW-0441">Lipid A biosynthesis</keyword>
<keyword evidence="4 7" id="KW-0677">Repeat</keyword>
<keyword evidence="3 7" id="KW-0808">Transferase</keyword>
<feature type="active site" description="Proton acceptor" evidence="7">
    <location>
        <position position="260"/>
    </location>
</feature>